<comment type="caution">
    <text evidence="3">The sequence shown here is derived from an EMBL/GenBank/DDBJ whole genome shotgun (WGS) entry which is preliminary data.</text>
</comment>
<dbReference type="InterPro" id="IPR029058">
    <property type="entry name" value="AB_hydrolase_fold"/>
</dbReference>
<dbReference type="EMBL" id="JAKCXM010000270">
    <property type="protein sequence ID" value="KAJ0397023.1"/>
    <property type="molecule type" value="Genomic_DNA"/>
</dbReference>
<feature type="compositionally biased region" description="Polar residues" evidence="1">
    <location>
        <begin position="10"/>
        <end position="20"/>
    </location>
</feature>
<dbReference type="Gene3D" id="3.40.50.1820">
    <property type="entry name" value="alpha/beta hydrolase"/>
    <property type="match status" value="1"/>
</dbReference>
<feature type="region of interest" description="Disordered" evidence="1">
    <location>
        <begin position="1"/>
        <end position="20"/>
    </location>
</feature>
<evidence type="ECO:0000313" key="4">
    <source>
        <dbReference type="Proteomes" id="UP001209570"/>
    </source>
</evidence>
<proteinExistence type="predicted"/>
<feature type="region of interest" description="Disordered" evidence="1">
    <location>
        <begin position="328"/>
        <end position="348"/>
    </location>
</feature>
<keyword evidence="4" id="KW-1185">Reference proteome</keyword>
<dbReference type="Pfam" id="PF00561">
    <property type="entry name" value="Abhydrolase_1"/>
    <property type="match status" value="1"/>
</dbReference>
<gene>
    <name evidence="3" type="ORF">P43SY_003967</name>
</gene>
<accession>A0AAD5LG98</accession>
<evidence type="ECO:0000256" key="1">
    <source>
        <dbReference type="SAM" id="MobiDB-lite"/>
    </source>
</evidence>
<dbReference type="Proteomes" id="UP001209570">
    <property type="component" value="Unassembled WGS sequence"/>
</dbReference>
<dbReference type="AlphaFoldDB" id="A0AAD5LG98"/>
<dbReference type="SUPFAM" id="SSF53474">
    <property type="entry name" value="alpha/beta-Hydrolases"/>
    <property type="match status" value="1"/>
</dbReference>
<evidence type="ECO:0000259" key="2">
    <source>
        <dbReference type="Pfam" id="PF00561"/>
    </source>
</evidence>
<dbReference type="InterPro" id="IPR000073">
    <property type="entry name" value="AB_hydrolase_1"/>
</dbReference>
<feature type="domain" description="AB hydrolase-1" evidence="2">
    <location>
        <begin position="653"/>
        <end position="790"/>
    </location>
</feature>
<name>A0AAD5LG98_PYTIN</name>
<protein>
    <recommendedName>
        <fullName evidence="2">AB hydrolase-1 domain-containing protein</fullName>
    </recommendedName>
</protein>
<evidence type="ECO:0000313" key="3">
    <source>
        <dbReference type="EMBL" id="KAJ0397023.1"/>
    </source>
</evidence>
<sequence>MPKTMEAVSTRLSSNSMEVTQASVTGTYQDDEHHHEGLEESEEEDTLGSDIASSIADSVLCASRYPDAVASSTSLALLKLFCSELEASDVHLQASDVLSLLQDTPVPEHQVLFYVTHCVPPLLMGLSSTSFTAHPSLDPVWWPRNQDKELQFDALAEPATIGVDKDSLADTCGQLAVFLLKATHCRSAERFLMGEAQHLAHGLRYDVTSTVTSVSDAFVRAQGVVRESIELFLNAQGTTFDALVDDIVSRVLAAAKPTSPPSHQSPYRRLGPQVRQILRNTSLLGLDQFSKLLQHAAHQADSAVRSGTEASLWNGRWICRRLQWSHQQRRSPSSSPRQTEISRRRSWPMPSVRHRLDDATLEDEEAARPALSLVSLLGVIICLFGVDIELMRLEVEGEGDDDIDDDEPEPAIRIHPFVFAAGSAPALPLDNVFRDAGELLPPLAAVFMELDGIYCRGRLVSEPISETRAPSPSLQIEWFSPRKAWRCLLILEPGTNEQQAAQLARRAPRRSMVVNVRLDQGSRELHDWNQEVEAEEGDGAMRDTAQAFYDKWPLVFSPAGSKIRDPKMKLVPTSLLVASTLLSLAAASTASHWEPCPFSVQPSDVPPDAKPFECTTQKVPLCYDGVCESEKKIDFFITRRPAMNESADGVQRAVILIQGGPGEPSTGMEIPMFQLQQELGGAVDFYTFDHRGTGRSEYIECEGMRSNTEDGSDLSLNEVAACLDEINTKYDGQAAGFSVTSAARDVEHLIKTYLSEHHVFLYGYSYGTYLTQRLLQLEIPQVKGYIFDDSSIC</sequence>
<reference evidence="3" key="1">
    <citation type="submission" date="2021-12" db="EMBL/GenBank/DDBJ databases">
        <title>Prjna785345.</title>
        <authorList>
            <person name="Rujirawat T."/>
            <person name="Krajaejun T."/>
        </authorList>
    </citation>
    <scope>NUCLEOTIDE SEQUENCE</scope>
    <source>
        <strain evidence="3">Pi057C3</strain>
    </source>
</reference>
<organism evidence="3 4">
    <name type="scientific">Pythium insidiosum</name>
    <name type="common">Pythiosis disease agent</name>
    <dbReference type="NCBI Taxonomy" id="114742"/>
    <lineage>
        <taxon>Eukaryota</taxon>
        <taxon>Sar</taxon>
        <taxon>Stramenopiles</taxon>
        <taxon>Oomycota</taxon>
        <taxon>Peronosporomycetes</taxon>
        <taxon>Pythiales</taxon>
        <taxon>Pythiaceae</taxon>
        <taxon>Pythium</taxon>
    </lineage>
</organism>